<dbReference type="SMART" id="SM00283">
    <property type="entry name" value="MA"/>
    <property type="match status" value="1"/>
</dbReference>
<dbReference type="SUPFAM" id="SSF58104">
    <property type="entry name" value="Methyl-accepting chemotaxis protein (MCP) signaling domain"/>
    <property type="match status" value="1"/>
</dbReference>
<organism evidence="7 8">
    <name type="scientific">Helicobacter aurati</name>
    <dbReference type="NCBI Taxonomy" id="137778"/>
    <lineage>
        <taxon>Bacteria</taxon>
        <taxon>Pseudomonadati</taxon>
        <taxon>Campylobacterota</taxon>
        <taxon>Epsilonproteobacteria</taxon>
        <taxon>Campylobacterales</taxon>
        <taxon>Helicobacteraceae</taxon>
        <taxon>Helicobacter</taxon>
    </lineage>
</organism>
<evidence type="ECO:0000259" key="5">
    <source>
        <dbReference type="PROSITE" id="PS50111"/>
    </source>
</evidence>
<dbReference type="AlphaFoldDB" id="A0A3D8J6M7"/>
<dbReference type="InterPro" id="IPR003660">
    <property type="entry name" value="HAMP_dom"/>
</dbReference>
<dbReference type="Gene3D" id="3.30.450.20">
    <property type="entry name" value="PAS domain"/>
    <property type="match status" value="1"/>
</dbReference>
<feature type="transmembrane region" description="Helical" evidence="4">
    <location>
        <begin position="329"/>
        <end position="349"/>
    </location>
</feature>
<protein>
    <submittedName>
        <fullName evidence="7">Methyl-accepting chemotaxis protein</fullName>
    </submittedName>
</protein>
<gene>
    <name evidence="7" type="ORF">CQA66_02710</name>
</gene>
<dbReference type="Gene3D" id="1.10.287.950">
    <property type="entry name" value="Methyl-accepting chemotaxis protein"/>
    <property type="match status" value="1"/>
</dbReference>
<evidence type="ECO:0000313" key="8">
    <source>
        <dbReference type="Proteomes" id="UP000256424"/>
    </source>
</evidence>
<comment type="similarity">
    <text evidence="2">Belongs to the methyl-accepting chemotaxis (MCP) protein family.</text>
</comment>
<dbReference type="GO" id="GO:0016020">
    <property type="term" value="C:membrane"/>
    <property type="evidence" value="ECO:0007669"/>
    <property type="project" value="InterPro"/>
</dbReference>
<evidence type="ECO:0000256" key="2">
    <source>
        <dbReference type="ARBA" id="ARBA00029447"/>
    </source>
</evidence>
<dbReference type="RefSeq" id="WP_104762702.1">
    <property type="nucleotide sequence ID" value="NZ_FZPM01000006.1"/>
</dbReference>
<dbReference type="GO" id="GO:0007165">
    <property type="term" value="P:signal transduction"/>
    <property type="evidence" value="ECO:0007669"/>
    <property type="project" value="UniProtKB-KW"/>
</dbReference>
<name>A0A3D8J6M7_9HELI</name>
<proteinExistence type="inferred from homology"/>
<evidence type="ECO:0000256" key="4">
    <source>
        <dbReference type="SAM" id="Phobius"/>
    </source>
</evidence>
<dbReference type="Gene3D" id="1.20.120.1530">
    <property type="match status" value="1"/>
</dbReference>
<evidence type="ECO:0000256" key="1">
    <source>
        <dbReference type="ARBA" id="ARBA00023224"/>
    </source>
</evidence>
<keyword evidence="4" id="KW-1133">Transmembrane helix</keyword>
<dbReference type="PROSITE" id="PS50111">
    <property type="entry name" value="CHEMOTAXIS_TRANSDUC_2"/>
    <property type="match status" value="1"/>
</dbReference>
<evidence type="ECO:0000259" key="6">
    <source>
        <dbReference type="PROSITE" id="PS50885"/>
    </source>
</evidence>
<keyword evidence="4" id="KW-0812">Transmembrane</keyword>
<evidence type="ECO:0000256" key="3">
    <source>
        <dbReference type="PROSITE-ProRule" id="PRU00284"/>
    </source>
</evidence>
<sequence length="700" mass="76646">MNFFSKLSVGSKIVLSVSLVLIICMVAMSSVVVMQSSSIQLRESHKLVDNVAKRMSAVIEGSLEQNIVAIKVSEYSIQKLIDSNQGGEQQIMADNLRSALDNSLGNYGYIYVNQENFSGSNIENPKHKLPDGKFLILMQDKLPDNEGGVELLQADSTVLTLPSVVQALNTGKPVIGNPRKVRIGGGEEVFGMGINIPLLDKQKRVRGVIGIFVDLAKINEELAGSQYQAFENDYRVLLTGDGLVAAHPNVSGLGGHVKQLNQHASMNVIYDALASKKDGVYEFVNSRGHLSYVGISTFNLGENTGSSWAVLEIVPESSVFAPVAELRNVIIISMLVTLFAIMLVVYFYVRTQILSRIVNISNLLQSFFKYLNHEIKVAPALIRPRSEDELGSMADTINKNIEKIQKGLTQDKLTIDESVEVARSVEQGNLTVRISASPYSPQLVELKEVLNKMLQVLQEKIGSSLDEIERVFNSYMRLNFTTGIENAKGRVELVANSLGEEIREMLVTSSGFANELESKSNILKETSEKLVKGSNTQASSLNQTASAIEQITSSMQNVSGHTGEVIQQSEDIKNVIGIIRDIADQTNLLALNAAIEAARAGEHGRGFAVVADEVRKLAERTQKSLGEIEANANTLIQGINDMAESIKEQTLGINQINEAVEQLETVTQQTLEIANHSQEISNAVDEIAEKIMNDVNRKKF</sequence>
<reference evidence="7 8" key="1">
    <citation type="submission" date="2018-04" db="EMBL/GenBank/DDBJ databases">
        <title>Novel Campyloabacter and Helicobacter Species and Strains.</title>
        <authorList>
            <person name="Mannion A.J."/>
            <person name="Shen Z."/>
            <person name="Fox J.G."/>
        </authorList>
    </citation>
    <scope>NUCLEOTIDE SEQUENCE [LARGE SCALE GENOMIC DNA]</scope>
    <source>
        <strain evidence="7 8">MIT 97-5075</strain>
    </source>
</reference>
<evidence type="ECO:0000313" key="7">
    <source>
        <dbReference type="EMBL" id="RDU73149.1"/>
    </source>
</evidence>
<keyword evidence="1 3" id="KW-0807">Transducer</keyword>
<keyword evidence="4" id="KW-0472">Membrane</keyword>
<dbReference type="PANTHER" id="PTHR32089">
    <property type="entry name" value="METHYL-ACCEPTING CHEMOTAXIS PROTEIN MCPB"/>
    <property type="match status" value="1"/>
</dbReference>
<dbReference type="Proteomes" id="UP000256424">
    <property type="component" value="Unassembled WGS sequence"/>
</dbReference>
<dbReference type="InterPro" id="IPR004089">
    <property type="entry name" value="MCPsignal_dom"/>
</dbReference>
<feature type="domain" description="Methyl-accepting transducer" evidence="5">
    <location>
        <begin position="501"/>
        <end position="700"/>
    </location>
</feature>
<keyword evidence="8" id="KW-1185">Reference proteome</keyword>
<dbReference type="EMBL" id="NXLW01000003">
    <property type="protein sequence ID" value="RDU73149.1"/>
    <property type="molecule type" value="Genomic_DNA"/>
</dbReference>
<feature type="domain" description="HAMP" evidence="6">
    <location>
        <begin position="419"/>
        <end position="462"/>
    </location>
</feature>
<dbReference type="Pfam" id="PF00015">
    <property type="entry name" value="MCPsignal"/>
    <property type="match status" value="1"/>
</dbReference>
<dbReference type="PANTHER" id="PTHR32089:SF112">
    <property type="entry name" value="LYSOZYME-LIKE PROTEIN-RELATED"/>
    <property type="match status" value="1"/>
</dbReference>
<dbReference type="CDD" id="cd11386">
    <property type="entry name" value="MCP_signal"/>
    <property type="match status" value="1"/>
</dbReference>
<dbReference type="PROSITE" id="PS50885">
    <property type="entry name" value="HAMP"/>
    <property type="match status" value="1"/>
</dbReference>
<comment type="caution">
    <text evidence="7">The sequence shown here is derived from an EMBL/GenBank/DDBJ whole genome shotgun (WGS) entry which is preliminary data.</text>
</comment>
<accession>A0A3D8J6M7</accession>